<feature type="region of interest" description="Disordered" evidence="6">
    <location>
        <begin position="404"/>
        <end position="447"/>
    </location>
</feature>
<feature type="transmembrane region" description="Helical" evidence="7">
    <location>
        <begin position="214"/>
        <end position="233"/>
    </location>
</feature>
<dbReference type="GO" id="GO:0016020">
    <property type="term" value="C:membrane"/>
    <property type="evidence" value="ECO:0007669"/>
    <property type="project" value="UniProtKB-SubCell"/>
</dbReference>
<keyword evidence="4 7" id="KW-0472">Membrane</keyword>
<evidence type="ECO:0000259" key="8">
    <source>
        <dbReference type="Pfam" id="PF20684"/>
    </source>
</evidence>
<evidence type="ECO:0000256" key="4">
    <source>
        <dbReference type="ARBA" id="ARBA00023136"/>
    </source>
</evidence>
<evidence type="ECO:0000256" key="6">
    <source>
        <dbReference type="SAM" id="MobiDB-lite"/>
    </source>
</evidence>
<feature type="transmembrane region" description="Helical" evidence="7">
    <location>
        <begin position="294"/>
        <end position="313"/>
    </location>
</feature>
<dbReference type="PANTHER" id="PTHR33048">
    <property type="entry name" value="PTH11-LIKE INTEGRAL MEMBRANE PROTEIN (AFU_ORTHOLOGUE AFUA_5G11245)"/>
    <property type="match status" value="1"/>
</dbReference>
<gene>
    <name evidence="9" type="ORF">An16g08520</name>
</gene>
<evidence type="ECO:0000256" key="2">
    <source>
        <dbReference type="ARBA" id="ARBA00022692"/>
    </source>
</evidence>
<evidence type="ECO:0000256" key="1">
    <source>
        <dbReference type="ARBA" id="ARBA00004141"/>
    </source>
</evidence>
<proteinExistence type="inferred from homology"/>
<dbReference type="RefSeq" id="XP_059602785.1">
    <property type="nucleotide sequence ID" value="XM_059745349.1"/>
</dbReference>
<evidence type="ECO:0000256" key="3">
    <source>
        <dbReference type="ARBA" id="ARBA00022989"/>
    </source>
</evidence>
<comment type="subcellular location">
    <subcellularLocation>
        <location evidence="1">Membrane</location>
        <topology evidence="1">Multi-pass membrane protein</topology>
    </subcellularLocation>
</comment>
<evidence type="ECO:0000256" key="5">
    <source>
        <dbReference type="ARBA" id="ARBA00038359"/>
    </source>
</evidence>
<reference evidence="9" key="2">
    <citation type="submission" date="2025-08" db="UniProtKB">
        <authorList>
            <consortium name="RefSeq"/>
        </authorList>
    </citation>
    <scope>IDENTIFICATION</scope>
</reference>
<comment type="similarity">
    <text evidence="5">Belongs to the SAT4 family.</text>
</comment>
<feature type="transmembrane region" description="Helical" evidence="7">
    <location>
        <begin position="128"/>
        <end position="150"/>
    </location>
</feature>
<dbReference type="KEGG" id="ang:An16g08520"/>
<name>A0AAJ8BRZ0_ASPNG</name>
<feature type="transmembrane region" description="Helical" evidence="7">
    <location>
        <begin position="368"/>
        <end position="389"/>
    </location>
</feature>
<organism evidence="9">
    <name type="scientific">Aspergillus niger</name>
    <dbReference type="NCBI Taxonomy" id="5061"/>
    <lineage>
        <taxon>Eukaryota</taxon>
        <taxon>Fungi</taxon>
        <taxon>Dikarya</taxon>
        <taxon>Ascomycota</taxon>
        <taxon>Pezizomycotina</taxon>
        <taxon>Eurotiomycetes</taxon>
        <taxon>Eurotiomycetidae</taxon>
        <taxon>Eurotiales</taxon>
        <taxon>Aspergillaceae</taxon>
        <taxon>Aspergillus</taxon>
        <taxon>Aspergillus subgen. Circumdati</taxon>
    </lineage>
</organism>
<feature type="transmembrane region" description="Helical" evidence="7">
    <location>
        <begin position="162"/>
        <end position="182"/>
    </location>
</feature>
<keyword evidence="3 7" id="KW-1133">Transmembrane helix</keyword>
<feature type="compositionally biased region" description="Polar residues" evidence="6">
    <location>
        <begin position="433"/>
        <end position="447"/>
    </location>
</feature>
<dbReference type="PANTHER" id="PTHR33048:SF47">
    <property type="entry name" value="INTEGRAL MEMBRANE PROTEIN-RELATED"/>
    <property type="match status" value="1"/>
</dbReference>
<protein>
    <recommendedName>
        <fullName evidence="8">Rhodopsin domain-containing protein</fullName>
    </recommendedName>
</protein>
<dbReference type="AlphaFoldDB" id="A0AAJ8BRZ0"/>
<feature type="transmembrane region" description="Helical" evidence="7">
    <location>
        <begin position="245"/>
        <end position="274"/>
    </location>
</feature>
<sequence length="495" mass="55528">MRWKIESEHDASAPLWAQTCQELDAGRHNMWAWYQIEGRFQESVQAIRKPCGDRRRLTFANDERTIDLDIFCPWHQHVKPNALIPRNASEASSCGLGSTGTSNGRWGVEFQVAMNARSDPDIPYNGDALIGVSVAIAVVQIVVVVARFYTRRLQQLALALDDYLILLALIASLGQSALYIILVKLAGVGHHMEYVEETPEKLVILEKGLYANEILDFPFTVTPAKISILVFYLRIFTTRSFKNMAYIVGAIVLGHGLGILFAAIFQCWPIAYVWDTTIEGGSCFNQLAFYRYVSPPNILTDVLLLIMPLPYVWKLHTRKGQKLALTGVFLLGSLKCHDRPNLYVLSVHIPQRTPTRANHINSGTSTNLGIWTILEGGIIIIAACLPPIWPLIMRILPQQLRSKGSSQTPQCYHRRYPTNQGNAKTPEGFSRLGDNSQSRGSHVPSLGSQTMVARESEYYSENISLEEAMHGMIPIRLTNVRYDIPKNPVIDDRSQ</sequence>
<dbReference type="Pfam" id="PF20684">
    <property type="entry name" value="Fung_rhodopsin"/>
    <property type="match status" value="1"/>
</dbReference>
<evidence type="ECO:0000256" key="7">
    <source>
        <dbReference type="SAM" id="Phobius"/>
    </source>
</evidence>
<evidence type="ECO:0000313" key="9">
    <source>
        <dbReference type="RefSeq" id="XP_059602785.1"/>
    </source>
</evidence>
<keyword evidence="2 7" id="KW-0812">Transmembrane</keyword>
<dbReference type="InterPro" id="IPR052337">
    <property type="entry name" value="SAT4-like"/>
</dbReference>
<feature type="domain" description="Rhodopsin" evidence="8">
    <location>
        <begin position="146"/>
        <end position="393"/>
    </location>
</feature>
<dbReference type="GeneID" id="4989243"/>
<reference evidence="9" key="1">
    <citation type="submission" date="2025-02" db="EMBL/GenBank/DDBJ databases">
        <authorList>
            <consortium name="NCBI Genome Project"/>
        </authorList>
    </citation>
    <scope>NUCLEOTIDE SEQUENCE</scope>
</reference>
<accession>A0AAJ8BRZ0</accession>
<dbReference type="InterPro" id="IPR049326">
    <property type="entry name" value="Rhodopsin_dom_fungi"/>
</dbReference>